<dbReference type="Gene3D" id="1.20.272.10">
    <property type="match status" value="1"/>
</dbReference>
<evidence type="ECO:0000313" key="12">
    <source>
        <dbReference type="Proteomes" id="UP000321659"/>
    </source>
</evidence>
<dbReference type="EC" id="2.7.7.7" evidence="1"/>
<feature type="domain" description="DNA polymerase III delta N-terminal" evidence="9">
    <location>
        <begin position="20"/>
        <end position="142"/>
    </location>
</feature>
<dbReference type="SUPFAM" id="SSF52540">
    <property type="entry name" value="P-loop containing nucleoside triphosphate hydrolases"/>
    <property type="match status" value="1"/>
</dbReference>
<dbReference type="InterPro" id="IPR048466">
    <property type="entry name" value="DNA_pol3_delta-like_C"/>
</dbReference>
<dbReference type="GO" id="GO:0003887">
    <property type="term" value="F:DNA-directed DNA polymerase activity"/>
    <property type="evidence" value="ECO:0007669"/>
    <property type="project" value="UniProtKB-KW"/>
</dbReference>
<dbReference type="EMBL" id="SRRQ01000010">
    <property type="protein sequence ID" value="TWW10612.1"/>
    <property type="molecule type" value="Genomic_DNA"/>
</dbReference>
<proteinExistence type="inferred from homology"/>
<evidence type="ECO:0000259" key="10">
    <source>
        <dbReference type="Pfam" id="PF21694"/>
    </source>
</evidence>
<dbReference type="InterPro" id="IPR005790">
    <property type="entry name" value="DNA_polIII_delta"/>
</dbReference>
<gene>
    <name evidence="11" type="primary">holA</name>
    <name evidence="11" type="ORF">LABALGLTS371_12590</name>
</gene>
<protein>
    <recommendedName>
        <fullName evidence="2">DNA polymerase III subunit delta</fullName>
        <ecNumber evidence="1">2.7.7.7</ecNumber>
    </recommendedName>
</protein>
<keyword evidence="3" id="KW-0808">Transferase</keyword>
<dbReference type="SUPFAM" id="SSF48019">
    <property type="entry name" value="post-AAA+ oligomerization domain-like"/>
    <property type="match status" value="1"/>
</dbReference>
<evidence type="ECO:0000256" key="8">
    <source>
        <dbReference type="ARBA" id="ARBA00049244"/>
    </source>
</evidence>
<keyword evidence="4" id="KW-0548">Nucleotidyltransferase</keyword>
<dbReference type="InterPro" id="IPR027417">
    <property type="entry name" value="P-loop_NTPase"/>
</dbReference>
<dbReference type="GO" id="GO:0006261">
    <property type="term" value="P:DNA-templated DNA replication"/>
    <property type="evidence" value="ECO:0007669"/>
    <property type="project" value="TreeGrafter"/>
</dbReference>
<name>A0A5C6M9F5_9LACO</name>
<dbReference type="AlphaFoldDB" id="A0A5C6M9F5"/>
<dbReference type="PANTHER" id="PTHR34388:SF1">
    <property type="entry name" value="DNA POLYMERASE III SUBUNIT DELTA"/>
    <property type="match status" value="1"/>
</dbReference>
<dbReference type="NCBIfam" id="TIGR01128">
    <property type="entry name" value="holA"/>
    <property type="match status" value="1"/>
</dbReference>
<accession>A0A5C6M9F5</accession>
<evidence type="ECO:0000313" key="11">
    <source>
        <dbReference type="EMBL" id="TWW10612.1"/>
    </source>
</evidence>
<dbReference type="Pfam" id="PF21694">
    <property type="entry name" value="DNA_pol3_delta_C"/>
    <property type="match status" value="1"/>
</dbReference>
<sequence>MNSQSIIKSLSLENVQPVNLVLGNETYLMEDVKKAFTNLIPEEERTMNLGKYDMEEVPLAKALDDAMSVPFFGDKRLVFIQNPYFLTSDTKKRKIEHDIEGFLNYLANPEPTSIVVIFAPYKELDGRKKVSKQLKKSSLIIDNQPLNERDTRQFIAQEMENKSFEIDKNALDLFLERTNSELSIIMNELPKLFLYNFETHRITLSSVENLISKTLEQNIFDLVDVVISNNIEKSVTLYHDLILQNEEPIKINAILLGQFRLLLQVKILQDKGYSQGDLASVLKVHPYRIKLALQKVKKFNRHDLRKIYLALIDLEKTMKTTQQDQEGLFSLFMLKINQVNV</sequence>
<dbReference type="Gene3D" id="1.10.8.60">
    <property type="match status" value="1"/>
</dbReference>
<organism evidence="11 12">
    <name type="scientific">Dellaglioa algida</name>
    <dbReference type="NCBI Taxonomy" id="105612"/>
    <lineage>
        <taxon>Bacteria</taxon>
        <taxon>Bacillati</taxon>
        <taxon>Bacillota</taxon>
        <taxon>Bacilli</taxon>
        <taxon>Lactobacillales</taxon>
        <taxon>Lactobacillaceae</taxon>
        <taxon>Dellaglioa</taxon>
    </lineage>
</organism>
<dbReference type="InterPro" id="IPR008921">
    <property type="entry name" value="DNA_pol3_clamp-load_cplx_C"/>
</dbReference>
<reference evidence="11 12" key="1">
    <citation type="submission" date="2019-04" db="EMBL/GenBank/DDBJ databases">
        <title>In vitro growth and metabolic characteristics of meat-borne Lactobacillus algidus strains.</title>
        <authorList>
            <person name="Sade E."/>
            <person name="Per J."/>
            <person name="Tytti H."/>
            <person name="Johanna B.K."/>
        </authorList>
    </citation>
    <scope>NUCLEOTIDE SEQUENCE [LARGE SCALE GENOMIC DNA]</scope>
    <source>
        <strain evidence="11 12">LTS37-1</strain>
    </source>
</reference>
<evidence type="ECO:0000256" key="3">
    <source>
        <dbReference type="ARBA" id="ARBA00022679"/>
    </source>
</evidence>
<evidence type="ECO:0000256" key="2">
    <source>
        <dbReference type="ARBA" id="ARBA00017703"/>
    </source>
</evidence>
<comment type="caution">
    <text evidence="11">The sequence shown here is derived from an EMBL/GenBank/DDBJ whole genome shotgun (WGS) entry which is preliminary data.</text>
</comment>
<evidence type="ECO:0000256" key="7">
    <source>
        <dbReference type="ARBA" id="ARBA00034754"/>
    </source>
</evidence>
<keyword evidence="6" id="KW-0239">DNA-directed DNA polymerase</keyword>
<evidence type="ECO:0000256" key="5">
    <source>
        <dbReference type="ARBA" id="ARBA00022705"/>
    </source>
</evidence>
<evidence type="ECO:0000256" key="4">
    <source>
        <dbReference type="ARBA" id="ARBA00022695"/>
    </source>
</evidence>
<dbReference type="PANTHER" id="PTHR34388">
    <property type="entry name" value="DNA POLYMERASE III SUBUNIT DELTA"/>
    <property type="match status" value="1"/>
</dbReference>
<dbReference type="Gene3D" id="3.40.50.300">
    <property type="entry name" value="P-loop containing nucleotide triphosphate hydrolases"/>
    <property type="match status" value="1"/>
</dbReference>
<dbReference type="GO" id="GO:0003677">
    <property type="term" value="F:DNA binding"/>
    <property type="evidence" value="ECO:0007669"/>
    <property type="project" value="InterPro"/>
</dbReference>
<feature type="domain" description="DNA polymerase III delta subunit-like C-terminal" evidence="10">
    <location>
        <begin position="216"/>
        <end position="336"/>
    </location>
</feature>
<comment type="catalytic activity">
    <reaction evidence="8">
        <text>DNA(n) + a 2'-deoxyribonucleoside 5'-triphosphate = DNA(n+1) + diphosphate</text>
        <dbReference type="Rhea" id="RHEA:22508"/>
        <dbReference type="Rhea" id="RHEA-COMP:17339"/>
        <dbReference type="Rhea" id="RHEA-COMP:17340"/>
        <dbReference type="ChEBI" id="CHEBI:33019"/>
        <dbReference type="ChEBI" id="CHEBI:61560"/>
        <dbReference type="ChEBI" id="CHEBI:173112"/>
        <dbReference type="EC" id="2.7.7.7"/>
    </reaction>
</comment>
<evidence type="ECO:0000256" key="1">
    <source>
        <dbReference type="ARBA" id="ARBA00012417"/>
    </source>
</evidence>
<dbReference type="Pfam" id="PF06144">
    <property type="entry name" value="DNA_pol3_delta"/>
    <property type="match status" value="1"/>
</dbReference>
<evidence type="ECO:0000259" key="9">
    <source>
        <dbReference type="Pfam" id="PF06144"/>
    </source>
</evidence>
<evidence type="ECO:0000256" key="6">
    <source>
        <dbReference type="ARBA" id="ARBA00022932"/>
    </source>
</evidence>
<dbReference type="Proteomes" id="UP000321659">
    <property type="component" value="Unassembled WGS sequence"/>
</dbReference>
<dbReference type="InterPro" id="IPR010372">
    <property type="entry name" value="DNA_pol3_delta_N"/>
</dbReference>
<comment type="similarity">
    <text evidence="7">Belongs to the DNA polymerase HolA subunit family.</text>
</comment>
<keyword evidence="5" id="KW-0235">DNA replication</keyword>
<dbReference type="GO" id="GO:0009360">
    <property type="term" value="C:DNA polymerase III complex"/>
    <property type="evidence" value="ECO:0007669"/>
    <property type="project" value="InterPro"/>
</dbReference>